<gene>
    <name evidence="2" type="ORF">I2492_14180</name>
    <name evidence="1" type="ORF">I2493_14180</name>
</gene>
<comment type="caution">
    <text evidence="2">The sequence shown here is derived from an EMBL/GenBank/DDBJ whole genome shotgun (WGS) entry which is preliminary data.</text>
</comment>
<dbReference type="Proteomes" id="UP001296969">
    <property type="component" value="Unassembled WGS sequence"/>
</dbReference>
<keyword evidence="4" id="KW-1185">Reference proteome</keyword>
<evidence type="ECO:0000313" key="2">
    <source>
        <dbReference type="EMBL" id="MBK5177466.1"/>
    </source>
</evidence>
<sequence>MTKSEIYLKMIGLSLQYIRYKQNLDSGQKGSDISCYYEADLVHNLVYTVMNEEFGEHDVHFLNYQARNYFEECSEEISLNYNQHIEYITELFRLVPEELSYKLIWSGP</sequence>
<evidence type="ECO:0000313" key="1">
    <source>
        <dbReference type="EMBL" id="MBK5074157.1"/>
    </source>
</evidence>
<dbReference type="EMBL" id="JADRCQ010000004">
    <property type="protein sequence ID" value="MBK5074157.1"/>
    <property type="molecule type" value="Genomic_DNA"/>
</dbReference>
<proteinExistence type="predicted"/>
<evidence type="ECO:0000313" key="4">
    <source>
        <dbReference type="Proteomes" id="UP001296969"/>
    </source>
</evidence>
<name>A0A9D7AK85_9GAMM</name>
<dbReference type="AlphaFoldDB" id="A0A9D7AK85"/>
<reference evidence="2 4" key="1">
    <citation type="submission" date="2020-11" db="EMBL/GenBank/DDBJ databases">
        <title>Insectihabitans protaetiae gen. nov. sp. nov. and Insectihabitans allomyrinae sp. nov., isolated from larvae of Protaetia brevitarsis seulensis and Allomyrina dichotoma, respectively.</title>
        <authorList>
            <person name="Lee S.D."/>
            <person name="Byeon Y.-S."/>
            <person name="Kim S.-M."/>
            <person name="Yang H.L."/>
            <person name="Kim I.S."/>
        </authorList>
    </citation>
    <scope>NUCLEOTIDE SEQUENCE</scope>
    <source>
        <strain evidence="2">CWB-B4</strain>
        <strain evidence="1 4">CWB-B43</strain>
    </source>
</reference>
<organism evidence="2 3">
    <name type="scientific">Limnobaculum xujianqingii</name>
    <dbReference type="NCBI Taxonomy" id="2738837"/>
    <lineage>
        <taxon>Bacteria</taxon>
        <taxon>Pseudomonadati</taxon>
        <taxon>Pseudomonadota</taxon>
        <taxon>Gammaproteobacteria</taxon>
        <taxon>Enterobacterales</taxon>
        <taxon>Budviciaceae</taxon>
        <taxon>Limnobaculum</taxon>
    </lineage>
</organism>
<protein>
    <submittedName>
        <fullName evidence="2">Zinc ABC transporter substrate-binding protein</fullName>
    </submittedName>
</protein>
<accession>A0A9D7AK85</accession>
<dbReference type="RefSeq" id="WP_228398797.1">
    <property type="nucleotide sequence ID" value="NZ_JADRCP010000004.1"/>
</dbReference>
<evidence type="ECO:0000313" key="3">
    <source>
        <dbReference type="Proteomes" id="UP000807542"/>
    </source>
</evidence>
<dbReference type="Proteomes" id="UP000807542">
    <property type="component" value="Unassembled WGS sequence"/>
</dbReference>
<dbReference type="EMBL" id="JADRCP010000004">
    <property type="protein sequence ID" value="MBK5177466.1"/>
    <property type="molecule type" value="Genomic_DNA"/>
</dbReference>